<evidence type="ECO:0000313" key="1">
    <source>
        <dbReference type="EMBL" id="KAA6399790.1"/>
    </source>
</evidence>
<dbReference type="PANTHER" id="PTHR43434:SF1">
    <property type="entry name" value="PHOSPHOGLYCOLATE PHOSPHATASE"/>
    <property type="match status" value="1"/>
</dbReference>
<sequence length="186" mass="21679">MTEQEKVVYDLVLFDLDGTLSDSSDLIAISLQFDYKFATGKEPISIQQIKDELISGNLYDELCQMIGRKIDQEEYNKILEAHIQYQEKMIYEHLRIYDGALPLLNKLKQLNIKMGIITNRDQPSLDQHLKFLKIFDFFDLIVPMSQTERHKPYPDPIFYAMKELKITDPKRVLFVGDAQTDIQSGL</sequence>
<proteinExistence type="predicted"/>
<dbReference type="SUPFAM" id="SSF56784">
    <property type="entry name" value="HAD-like"/>
    <property type="match status" value="1"/>
</dbReference>
<dbReference type="SFLD" id="SFLDG01129">
    <property type="entry name" value="C1.5:_HAD__Beta-PGM__Phosphata"/>
    <property type="match status" value="1"/>
</dbReference>
<dbReference type="AlphaFoldDB" id="A0A5J4WY82"/>
<dbReference type="OrthoDB" id="40579at2759"/>
<feature type="non-terminal residue" evidence="1">
    <location>
        <position position="186"/>
    </location>
</feature>
<dbReference type="InterPro" id="IPR006439">
    <property type="entry name" value="HAD-SF_hydro_IA"/>
</dbReference>
<accession>A0A5J4WY82</accession>
<dbReference type="GO" id="GO:0005829">
    <property type="term" value="C:cytosol"/>
    <property type="evidence" value="ECO:0007669"/>
    <property type="project" value="TreeGrafter"/>
</dbReference>
<dbReference type="PANTHER" id="PTHR43434">
    <property type="entry name" value="PHOSPHOGLYCOLATE PHOSPHATASE"/>
    <property type="match status" value="1"/>
</dbReference>
<evidence type="ECO:0000313" key="2">
    <source>
        <dbReference type="Proteomes" id="UP000324800"/>
    </source>
</evidence>
<dbReference type="Pfam" id="PF13419">
    <property type="entry name" value="HAD_2"/>
    <property type="match status" value="1"/>
</dbReference>
<dbReference type="InterPro" id="IPR023214">
    <property type="entry name" value="HAD_sf"/>
</dbReference>
<dbReference type="GO" id="GO:0008967">
    <property type="term" value="F:phosphoglycolate phosphatase activity"/>
    <property type="evidence" value="ECO:0007669"/>
    <property type="project" value="TreeGrafter"/>
</dbReference>
<dbReference type="GO" id="GO:0006281">
    <property type="term" value="P:DNA repair"/>
    <property type="evidence" value="ECO:0007669"/>
    <property type="project" value="TreeGrafter"/>
</dbReference>
<comment type="caution">
    <text evidence="1">The sequence shown here is derived from an EMBL/GenBank/DDBJ whole genome shotgun (WGS) entry which is preliminary data.</text>
</comment>
<gene>
    <name evidence="1" type="ORF">EZS28_004680</name>
</gene>
<dbReference type="InterPro" id="IPR041492">
    <property type="entry name" value="HAD_2"/>
</dbReference>
<dbReference type="Proteomes" id="UP000324800">
    <property type="component" value="Unassembled WGS sequence"/>
</dbReference>
<dbReference type="EMBL" id="SNRW01000681">
    <property type="protein sequence ID" value="KAA6399790.1"/>
    <property type="molecule type" value="Genomic_DNA"/>
</dbReference>
<reference evidence="1 2" key="1">
    <citation type="submission" date="2019-03" db="EMBL/GenBank/DDBJ databases">
        <title>Single cell metagenomics reveals metabolic interactions within the superorganism composed of flagellate Streblomastix strix and complex community of Bacteroidetes bacteria on its surface.</title>
        <authorList>
            <person name="Treitli S.C."/>
            <person name="Kolisko M."/>
            <person name="Husnik F."/>
            <person name="Keeling P."/>
            <person name="Hampl V."/>
        </authorList>
    </citation>
    <scope>NUCLEOTIDE SEQUENCE [LARGE SCALE GENOMIC DNA]</scope>
    <source>
        <strain evidence="1">ST1C</strain>
    </source>
</reference>
<dbReference type="InterPro" id="IPR050155">
    <property type="entry name" value="HAD-like_hydrolase_sf"/>
</dbReference>
<dbReference type="SFLD" id="SFLDS00003">
    <property type="entry name" value="Haloacid_Dehalogenase"/>
    <property type="match status" value="1"/>
</dbReference>
<dbReference type="Gene3D" id="3.40.50.1000">
    <property type="entry name" value="HAD superfamily/HAD-like"/>
    <property type="match status" value="1"/>
</dbReference>
<protein>
    <submittedName>
        <fullName evidence="1">Putative HAD family hydrolase</fullName>
    </submittedName>
</protein>
<name>A0A5J4WY82_9EUKA</name>
<dbReference type="Gene3D" id="1.10.150.730">
    <property type="match status" value="1"/>
</dbReference>
<dbReference type="NCBIfam" id="TIGR01549">
    <property type="entry name" value="HAD-SF-IA-v1"/>
    <property type="match status" value="1"/>
</dbReference>
<keyword evidence="1" id="KW-0378">Hydrolase</keyword>
<dbReference type="InterPro" id="IPR036412">
    <property type="entry name" value="HAD-like_sf"/>
</dbReference>
<organism evidence="1 2">
    <name type="scientific">Streblomastix strix</name>
    <dbReference type="NCBI Taxonomy" id="222440"/>
    <lineage>
        <taxon>Eukaryota</taxon>
        <taxon>Metamonada</taxon>
        <taxon>Preaxostyla</taxon>
        <taxon>Oxymonadida</taxon>
        <taxon>Streblomastigidae</taxon>
        <taxon>Streblomastix</taxon>
    </lineage>
</organism>